<keyword evidence="4" id="KW-1185">Reference proteome</keyword>
<dbReference type="Proteomes" id="UP000318538">
    <property type="component" value="Chromosome"/>
</dbReference>
<evidence type="ECO:0000313" key="3">
    <source>
        <dbReference type="EMBL" id="QDT05807.1"/>
    </source>
</evidence>
<evidence type="ECO:0000256" key="1">
    <source>
        <dbReference type="SAM" id="MobiDB-lite"/>
    </source>
</evidence>
<proteinExistence type="predicted"/>
<protein>
    <recommendedName>
        <fullName evidence="5">Tetratricopeptide repeat protein</fullName>
    </recommendedName>
</protein>
<dbReference type="KEGG" id="rlc:K227x_42120"/>
<keyword evidence="2" id="KW-0732">Signal</keyword>
<feature type="region of interest" description="Disordered" evidence="1">
    <location>
        <begin position="56"/>
        <end position="75"/>
    </location>
</feature>
<dbReference type="EMBL" id="CP036525">
    <property type="protein sequence ID" value="QDT05807.1"/>
    <property type="molecule type" value="Genomic_DNA"/>
</dbReference>
<organism evidence="3 4">
    <name type="scientific">Rubripirellula lacrimiformis</name>
    <dbReference type="NCBI Taxonomy" id="1930273"/>
    <lineage>
        <taxon>Bacteria</taxon>
        <taxon>Pseudomonadati</taxon>
        <taxon>Planctomycetota</taxon>
        <taxon>Planctomycetia</taxon>
        <taxon>Pirellulales</taxon>
        <taxon>Pirellulaceae</taxon>
        <taxon>Rubripirellula</taxon>
    </lineage>
</organism>
<feature type="chain" id="PRO_5021928700" description="Tetratricopeptide repeat protein" evidence="2">
    <location>
        <begin position="20"/>
        <end position="169"/>
    </location>
</feature>
<evidence type="ECO:0008006" key="5">
    <source>
        <dbReference type="Google" id="ProtNLM"/>
    </source>
</evidence>
<gene>
    <name evidence="3" type="ORF">K227x_42120</name>
</gene>
<dbReference type="RefSeq" id="WP_145172113.1">
    <property type="nucleotide sequence ID" value="NZ_CP036525.1"/>
</dbReference>
<dbReference type="OrthoDB" id="280861at2"/>
<sequence length="169" mass="17899" precursor="true">MLVQAHPLSFALRITLVFAGVCASAVDAQTVQLPSVRTFSYSGSVLVPDRGTASLGSVGRTASSRNRSGLRAGAGRSTSLGNAVVTATITDHQQIDRQLLGPGFETAPRVPDRTEEGKSLVRHGRVMYRSGNYAAANASYQMAIQALSGPLKTLAKAEYDRFRFATAAK</sequence>
<reference evidence="3 4" key="1">
    <citation type="submission" date="2019-02" db="EMBL/GenBank/DDBJ databases">
        <title>Deep-cultivation of Planctomycetes and their phenomic and genomic characterization uncovers novel biology.</title>
        <authorList>
            <person name="Wiegand S."/>
            <person name="Jogler M."/>
            <person name="Boedeker C."/>
            <person name="Pinto D."/>
            <person name="Vollmers J."/>
            <person name="Rivas-Marin E."/>
            <person name="Kohn T."/>
            <person name="Peeters S.H."/>
            <person name="Heuer A."/>
            <person name="Rast P."/>
            <person name="Oberbeckmann S."/>
            <person name="Bunk B."/>
            <person name="Jeske O."/>
            <person name="Meyerdierks A."/>
            <person name="Storesund J.E."/>
            <person name="Kallscheuer N."/>
            <person name="Luecker S."/>
            <person name="Lage O.M."/>
            <person name="Pohl T."/>
            <person name="Merkel B.J."/>
            <person name="Hornburger P."/>
            <person name="Mueller R.-W."/>
            <person name="Bruemmer F."/>
            <person name="Labrenz M."/>
            <person name="Spormann A.M."/>
            <person name="Op den Camp H."/>
            <person name="Overmann J."/>
            <person name="Amann R."/>
            <person name="Jetten M.S.M."/>
            <person name="Mascher T."/>
            <person name="Medema M.H."/>
            <person name="Devos D.P."/>
            <person name="Kaster A.-K."/>
            <person name="Ovreas L."/>
            <person name="Rohde M."/>
            <person name="Galperin M.Y."/>
            <person name="Jogler C."/>
        </authorList>
    </citation>
    <scope>NUCLEOTIDE SEQUENCE [LARGE SCALE GENOMIC DNA]</scope>
    <source>
        <strain evidence="3 4">K22_7</strain>
    </source>
</reference>
<name>A0A517NFA8_9BACT</name>
<dbReference type="AlphaFoldDB" id="A0A517NFA8"/>
<accession>A0A517NFA8</accession>
<evidence type="ECO:0000313" key="4">
    <source>
        <dbReference type="Proteomes" id="UP000318538"/>
    </source>
</evidence>
<evidence type="ECO:0000256" key="2">
    <source>
        <dbReference type="SAM" id="SignalP"/>
    </source>
</evidence>
<feature type="signal peptide" evidence="2">
    <location>
        <begin position="1"/>
        <end position="19"/>
    </location>
</feature>